<protein>
    <submittedName>
        <fullName evidence="1">Uncharacterized protein</fullName>
    </submittedName>
</protein>
<accession>A0A2P2M4L3</accession>
<proteinExistence type="predicted"/>
<dbReference type="AlphaFoldDB" id="A0A2P2M4L3"/>
<organism evidence="1">
    <name type="scientific">Rhizophora mucronata</name>
    <name type="common">Asiatic mangrove</name>
    <dbReference type="NCBI Taxonomy" id="61149"/>
    <lineage>
        <taxon>Eukaryota</taxon>
        <taxon>Viridiplantae</taxon>
        <taxon>Streptophyta</taxon>
        <taxon>Embryophyta</taxon>
        <taxon>Tracheophyta</taxon>
        <taxon>Spermatophyta</taxon>
        <taxon>Magnoliopsida</taxon>
        <taxon>eudicotyledons</taxon>
        <taxon>Gunneridae</taxon>
        <taxon>Pentapetalae</taxon>
        <taxon>rosids</taxon>
        <taxon>fabids</taxon>
        <taxon>Malpighiales</taxon>
        <taxon>Rhizophoraceae</taxon>
        <taxon>Rhizophora</taxon>
    </lineage>
</organism>
<sequence length="19" mass="2149">MILPSMTKSKQLTLQVNSE</sequence>
<evidence type="ECO:0000313" key="1">
    <source>
        <dbReference type="EMBL" id="MBX25158.1"/>
    </source>
</evidence>
<name>A0A2P2M4L3_RHIMU</name>
<reference evidence="1" key="1">
    <citation type="submission" date="2018-02" db="EMBL/GenBank/DDBJ databases">
        <title>Rhizophora mucronata_Transcriptome.</title>
        <authorList>
            <person name="Meera S.P."/>
            <person name="Sreeshan A."/>
            <person name="Augustine A."/>
        </authorList>
    </citation>
    <scope>NUCLEOTIDE SEQUENCE</scope>
    <source>
        <tissue evidence="1">Leaf</tissue>
    </source>
</reference>
<dbReference type="EMBL" id="GGEC01044674">
    <property type="protein sequence ID" value="MBX25158.1"/>
    <property type="molecule type" value="Transcribed_RNA"/>
</dbReference>